<gene>
    <name evidence="2" type="ORF">OR37_01053</name>
</gene>
<evidence type="ECO:0000256" key="1">
    <source>
        <dbReference type="SAM" id="MobiDB-lite"/>
    </source>
</evidence>
<sequence>MTNPNPPKPDAASSTDSKPSSSPEPAPRKEGGMIDEGGPTGGNVEGVESETETRRDGGMLGEG</sequence>
<dbReference type="RefSeq" id="WP_004616642.1">
    <property type="nucleotide sequence ID" value="NZ_APMP01000004.1"/>
</dbReference>
<dbReference type="PATRIC" id="fig|1292034.3.peg.1038"/>
<keyword evidence="3" id="KW-1185">Reference proteome</keyword>
<feature type="compositionally biased region" description="Gly residues" evidence="1">
    <location>
        <begin position="34"/>
        <end position="44"/>
    </location>
</feature>
<comment type="caution">
    <text evidence="2">The sequence shown here is derived from an EMBL/GenBank/DDBJ whole genome shotgun (WGS) entry which is preliminary data.</text>
</comment>
<accession>R0ELR8</accession>
<organism evidence="2 3">
    <name type="scientific">Caulobacter vibrioides OR37</name>
    <dbReference type="NCBI Taxonomy" id="1292034"/>
    <lineage>
        <taxon>Bacteria</taxon>
        <taxon>Pseudomonadati</taxon>
        <taxon>Pseudomonadota</taxon>
        <taxon>Alphaproteobacteria</taxon>
        <taxon>Caulobacterales</taxon>
        <taxon>Caulobacteraceae</taxon>
        <taxon>Caulobacter</taxon>
    </lineage>
</organism>
<proteinExistence type="predicted"/>
<reference evidence="2 3" key="1">
    <citation type="journal article" date="2013" name="Genome Announc.">
        <title>Draft Genome Sequence for Caulobacter sp. Strain OR37, a Bacterium Tolerant to Heavy Metals.</title>
        <authorList>
            <person name="Utturkar S.M."/>
            <person name="Bollmann A."/>
            <person name="Brzoska R.M."/>
            <person name="Klingeman D.M."/>
            <person name="Epstein S.E."/>
            <person name="Palumbo A.V."/>
            <person name="Brown S.D."/>
        </authorList>
    </citation>
    <scope>NUCLEOTIDE SEQUENCE [LARGE SCALE GENOMIC DNA]</scope>
    <source>
        <strain evidence="2 3">OR37</strain>
    </source>
</reference>
<feature type="region of interest" description="Disordered" evidence="1">
    <location>
        <begin position="1"/>
        <end position="63"/>
    </location>
</feature>
<dbReference type="Proteomes" id="UP000013063">
    <property type="component" value="Unassembled WGS sequence"/>
</dbReference>
<dbReference type="AlphaFoldDB" id="R0ELR8"/>
<dbReference type="EMBL" id="APMP01000004">
    <property type="protein sequence ID" value="ENZ82859.1"/>
    <property type="molecule type" value="Genomic_DNA"/>
</dbReference>
<evidence type="ECO:0000313" key="3">
    <source>
        <dbReference type="Proteomes" id="UP000013063"/>
    </source>
</evidence>
<dbReference type="STRING" id="1292034.OR37_01053"/>
<evidence type="ECO:0000313" key="2">
    <source>
        <dbReference type="EMBL" id="ENZ82859.1"/>
    </source>
</evidence>
<feature type="compositionally biased region" description="Low complexity" evidence="1">
    <location>
        <begin position="10"/>
        <end position="23"/>
    </location>
</feature>
<name>R0ELR8_CAUVI</name>
<dbReference type="OrthoDB" id="7193507at2"/>
<protein>
    <submittedName>
        <fullName evidence="2">Uncharacterized protein</fullName>
    </submittedName>
</protein>